<evidence type="ECO:0000313" key="1">
    <source>
        <dbReference type="EMBL" id="MSR94896.1"/>
    </source>
</evidence>
<proteinExistence type="predicted"/>
<protein>
    <recommendedName>
        <fullName evidence="3">RNA methyltransferase</fullName>
    </recommendedName>
</protein>
<reference evidence="1 2" key="1">
    <citation type="submission" date="2019-08" db="EMBL/GenBank/DDBJ databases">
        <title>In-depth cultivation of the pig gut microbiome towards novel bacterial diversity and tailored functional studies.</title>
        <authorList>
            <person name="Wylensek D."/>
            <person name="Hitch T.C.A."/>
            <person name="Clavel T."/>
        </authorList>
    </citation>
    <scope>NUCLEOTIDE SEQUENCE [LARGE SCALE GENOMIC DNA]</scope>
    <source>
        <strain evidence="1 2">68-1-5</strain>
    </source>
</reference>
<dbReference type="AlphaFoldDB" id="A0A6N7V4N8"/>
<dbReference type="EMBL" id="VULY01000038">
    <property type="protein sequence ID" value="MSR94896.1"/>
    <property type="molecule type" value="Genomic_DNA"/>
</dbReference>
<comment type="caution">
    <text evidence="1">The sequence shown here is derived from an EMBL/GenBank/DDBJ whole genome shotgun (WGS) entry which is preliminary data.</text>
</comment>
<dbReference type="Proteomes" id="UP000434409">
    <property type="component" value="Unassembled WGS sequence"/>
</dbReference>
<sequence>MIEVEMKVEKDDVTEKPTYKRINEYIENKYGFKVHSKYIAEVKAMFGLPMHEAPNKTDVPKREYPKCPLEKVEAIKDYIYDLYALGN</sequence>
<dbReference type="RefSeq" id="WP_154478961.1">
    <property type="nucleotide sequence ID" value="NZ_VULY01000038.1"/>
</dbReference>
<accession>A0A6N7V4N8</accession>
<evidence type="ECO:0008006" key="3">
    <source>
        <dbReference type="Google" id="ProtNLM"/>
    </source>
</evidence>
<evidence type="ECO:0000313" key="2">
    <source>
        <dbReference type="Proteomes" id="UP000434409"/>
    </source>
</evidence>
<gene>
    <name evidence="1" type="ORF">FYJ34_12095</name>
</gene>
<organism evidence="1 2">
    <name type="scientific">Suipraeoptans intestinalis</name>
    <dbReference type="NCBI Taxonomy" id="2606628"/>
    <lineage>
        <taxon>Bacteria</taxon>
        <taxon>Bacillati</taxon>
        <taxon>Bacillota</taxon>
        <taxon>Clostridia</taxon>
        <taxon>Lachnospirales</taxon>
        <taxon>Lachnospiraceae</taxon>
        <taxon>Suipraeoptans</taxon>
    </lineage>
</organism>
<name>A0A6N7V4N8_9FIRM</name>
<keyword evidence="2" id="KW-1185">Reference proteome</keyword>